<comment type="caution">
    <text evidence="4">The sequence shown here is derived from an EMBL/GenBank/DDBJ whole genome shotgun (WGS) entry which is preliminary data.</text>
</comment>
<feature type="DNA-binding region" description="H-T-H motif" evidence="2">
    <location>
        <begin position="24"/>
        <end position="43"/>
    </location>
</feature>
<evidence type="ECO:0000256" key="2">
    <source>
        <dbReference type="PROSITE-ProRule" id="PRU00335"/>
    </source>
</evidence>
<dbReference type="InterPro" id="IPR050109">
    <property type="entry name" value="HTH-type_TetR-like_transc_reg"/>
</dbReference>
<dbReference type="PRINTS" id="PR00455">
    <property type="entry name" value="HTHTETR"/>
</dbReference>
<keyword evidence="1 2" id="KW-0238">DNA-binding</keyword>
<dbReference type="EMBL" id="JACATN010000004">
    <property type="protein sequence ID" value="MBT2162317.1"/>
    <property type="molecule type" value="Genomic_DNA"/>
</dbReference>
<feature type="domain" description="HTH tetR-type" evidence="3">
    <location>
        <begin position="1"/>
        <end position="61"/>
    </location>
</feature>
<dbReference type="PANTHER" id="PTHR30055">
    <property type="entry name" value="HTH-TYPE TRANSCRIPTIONAL REGULATOR RUTR"/>
    <property type="match status" value="1"/>
</dbReference>
<evidence type="ECO:0000259" key="3">
    <source>
        <dbReference type="PROSITE" id="PS50977"/>
    </source>
</evidence>
<dbReference type="InterPro" id="IPR009057">
    <property type="entry name" value="Homeodomain-like_sf"/>
</dbReference>
<accession>A0ABS5WG06</accession>
<name>A0ABS5WG06_9FLAO</name>
<evidence type="ECO:0000313" key="5">
    <source>
        <dbReference type="Proteomes" id="UP000740413"/>
    </source>
</evidence>
<organism evidence="4 5">
    <name type="scientific">Zobellia barbeyronii</name>
    <dbReference type="NCBI Taxonomy" id="2748009"/>
    <lineage>
        <taxon>Bacteria</taxon>
        <taxon>Pseudomonadati</taxon>
        <taxon>Bacteroidota</taxon>
        <taxon>Flavobacteriia</taxon>
        <taxon>Flavobacteriales</taxon>
        <taxon>Flavobacteriaceae</taxon>
        <taxon>Zobellia</taxon>
    </lineage>
</organism>
<dbReference type="InterPro" id="IPR001647">
    <property type="entry name" value="HTH_TetR"/>
</dbReference>
<protein>
    <submittedName>
        <fullName evidence="4">TetR/AcrR family transcriptional regulator</fullName>
    </submittedName>
</protein>
<dbReference type="Pfam" id="PF00440">
    <property type="entry name" value="TetR_N"/>
    <property type="match status" value="1"/>
</dbReference>
<evidence type="ECO:0000313" key="4">
    <source>
        <dbReference type="EMBL" id="MBT2162317.1"/>
    </source>
</evidence>
<gene>
    <name evidence="4" type="ORF">HW347_13675</name>
</gene>
<evidence type="ECO:0000256" key="1">
    <source>
        <dbReference type="ARBA" id="ARBA00023125"/>
    </source>
</evidence>
<dbReference type="PROSITE" id="PS50977">
    <property type="entry name" value="HTH_TETR_2"/>
    <property type="match status" value="1"/>
</dbReference>
<dbReference type="InterPro" id="IPR032551">
    <property type="entry name" value="BscR_C"/>
</dbReference>
<keyword evidence="5" id="KW-1185">Reference proteome</keyword>
<dbReference type="SUPFAM" id="SSF46689">
    <property type="entry name" value="Homeodomain-like"/>
    <property type="match status" value="1"/>
</dbReference>
<dbReference type="Gene3D" id="1.10.357.10">
    <property type="entry name" value="Tetracycline Repressor, domain 2"/>
    <property type="match status" value="1"/>
</dbReference>
<dbReference type="Proteomes" id="UP000740413">
    <property type="component" value="Unassembled WGS sequence"/>
</dbReference>
<dbReference type="RefSeq" id="WP_214612375.1">
    <property type="nucleotide sequence ID" value="NZ_JACATN010000004.1"/>
</dbReference>
<reference evidence="5" key="1">
    <citation type="submission" date="2023-07" db="EMBL/GenBank/DDBJ databases">
        <title>Zobellia barbeyronii sp. nov., a new marine flavobacterium, isolated from green and red algae.</title>
        <authorList>
            <person name="Nedashkovskaya O.I."/>
            <person name="Otstavnykh N."/>
            <person name="Zhukova N."/>
            <person name="Guzev K."/>
            <person name="Chausova V."/>
            <person name="Tekutyeva L."/>
            <person name="Mikhailov V."/>
            <person name="Isaeva M."/>
        </authorList>
    </citation>
    <scope>NUCLEOTIDE SEQUENCE [LARGE SCALE GENOMIC DNA]</scope>
    <source>
        <strain evidence="5">KMM 6746</strain>
    </source>
</reference>
<proteinExistence type="predicted"/>
<sequence length="185" mass="21183">MNKKDSILQSALELLVEKGVHNTPMSAIAKNAGTGMGTIYNYFPTKDVLINELYVNIKKQEDTAFPDFDATRPIKTQFEAYLRDIILFFIDNAQYFMFMEQVRASPIITEESKKVGIATVLPVYDLINKGKDERIIKDIETDELIQFMGGAVVSYLRWYHTQEHTNSNSSSIQNQVNMTWDAIKE</sequence>
<dbReference type="Pfam" id="PF16295">
    <property type="entry name" value="TetR_C_10"/>
    <property type="match status" value="1"/>
</dbReference>